<evidence type="ECO:0000256" key="5">
    <source>
        <dbReference type="ARBA" id="ARBA00023204"/>
    </source>
</evidence>
<dbReference type="Proteomes" id="UP000295254">
    <property type="component" value="Unassembled WGS sequence"/>
</dbReference>
<evidence type="ECO:0000256" key="6">
    <source>
        <dbReference type="PIRNR" id="PIRNR018267"/>
    </source>
</evidence>
<dbReference type="REBASE" id="163229">
    <property type="entry name" value="V.Pva3656ORF421P"/>
</dbReference>
<sequence>MDVVDQVTRSRMMSSIRGKNTQPELRVRRFLHAHGYRFRLHRKDLPGNPDIVLPKLMTCIFVHGCFWHRHPGCRYSTFPSTHTEFWGEKFRKNVERDVRQQAELKAMGWTVLIVWECELKAEGEILSNLLSRLDVIGEKCPRSLTKAQLDPSI</sequence>
<dbReference type="GO" id="GO:0016787">
    <property type="term" value="F:hydrolase activity"/>
    <property type="evidence" value="ECO:0007669"/>
    <property type="project" value="UniProtKB-KW"/>
</dbReference>
<comment type="similarity">
    <text evidence="6">Belongs to the vsr family.</text>
</comment>
<protein>
    <recommendedName>
        <fullName evidence="6">Very short patch repair endonuclease</fullName>
        <ecNumber evidence="6">3.1.-.-</ecNumber>
    </recommendedName>
</protein>
<accession>A0A1H2MBD9</accession>
<dbReference type="Gene3D" id="3.40.960.10">
    <property type="entry name" value="VSR Endonuclease"/>
    <property type="match status" value="1"/>
</dbReference>
<dbReference type="GO" id="GO:0006298">
    <property type="term" value="P:mismatch repair"/>
    <property type="evidence" value="ECO:0007669"/>
    <property type="project" value="UniProtKB-UniRule"/>
</dbReference>
<gene>
    <name evidence="7" type="primary">vsr</name>
    <name evidence="7" type="ORF">EIY72_25675</name>
</gene>
<dbReference type="InterPro" id="IPR011335">
    <property type="entry name" value="Restrct_endonuc-II-like"/>
</dbReference>
<dbReference type="NCBIfam" id="TIGR00632">
    <property type="entry name" value="vsr"/>
    <property type="match status" value="1"/>
</dbReference>
<dbReference type="PIRSF" id="PIRSF018267">
    <property type="entry name" value="VSR_endonuc"/>
    <property type="match status" value="1"/>
</dbReference>
<comment type="caution">
    <text evidence="7">The sequence shown here is derived from an EMBL/GenBank/DDBJ whole genome shotgun (WGS) entry which is preliminary data.</text>
</comment>
<evidence type="ECO:0000256" key="1">
    <source>
        <dbReference type="ARBA" id="ARBA00022722"/>
    </source>
</evidence>
<keyword evidence="5 6" id="KW-0234">DNA repair</keyword>
<keyword evidence="4 6" id="KW-0378">Hydrolase</keyword>
<reference evidence="8" key="1">
    <citation type="journal article" date="2019" name="bioRxiv">
        <title>Bacterially produced spermidine induces plant systemic susceptibility to pathogens.</title>
        <authorList>
            <person name="Melnyk R.A."/>
            <person name="Beskrovnaya P.A."/>
            <person name="Liu Z."/>
            <person name="Song Y."/>
            <person name="Haney C.H."/>
        </authorList>
    </citation>
    <scope>NUCLEOTIDE SEQUENCE [LARGE SCALE GENOMIC DNA]</scope>
    <source>
        <strain evidence="8">Dha-51</strain>
    </source>
</reference>
<keyword evidence="2 6" id="KW-0255">Endonuclease</keyword>
<keyword evidence="1 6" id="KW-0540">Nuclease</keyword>
<dbReference type="InterPro" id="IPR004603">
    <property type="entry name" value="DNA_mismatch_endonuc_vsr"/>
</dbReference>
<evidence type="ECO:0000256" key="4">
    <source>
        <dbReference type="ARBA" id="ARBA00022801"/>
    </source>
</evidence>
<dbReference type="Pfam" id="PF03852">
    <property type="entry name" value="Vsr"/>
    <property type="match status" value="1"/>
</dbReference>
<dbReference type="CDD" id="cd00221">
    <property type="entry name" value="Vsr"/>
    <property type="match status" value="1"/>
</dbReference>
<dbReference type="EC" id="3.1.-.-" evidence="6"/>
<dbReference type="GO" id="GO:0004519">
    <property type="term" value="F:endonuclease activity"/>
    <property type="evidence" value="ECO:0007669"/>
    <property type="project" value="UniProtKB-KW"/>
</dbReference>
<dbReference type="OrthoDB" id="9801520at2"/>
<organism evidence="7 8">
    <name type="scientific">Pseudomonas vancouverensis</name>
    <dbReference type="NCBI Taxonomy" id="95300"/>
    <lineage>
        <taxon>Bacteria</taxon>
        <taxon>Pseudomonadati</taxon>
        <taxon>Pseudomonadota</taxon>
        <taxon>Gammaproteobacteria</taxon>
        <taxon>Pseudomonadales</taxon>
        <taxon>Pseudomonadaceae</taxon>
        <taxon>Pseudomonas</taxon>
    </lineage>
</organism>
<evidence type="ECO:0000256" key="3">
    <source>
        <dbReference type="ARBA" id="ARBA00022763"/>
    </source>
</evidence>
<keyword evidence="3 6" id="KW-0227">DNA damage</keyword>
<dbReference type="STRING" id="95300.SAMN05216558_0420"/>
<evidence type="ECO:0000313" key="7">
    <source>
        <dbReference type="EMBL" id="TDB57656.1"/>
    </source>
</evidence>
<proteinExistence type="inferred from homology"/>
<dbReference type="RefSeq" id="WP_093215161.1">
    <property type="nucleotide sequence ID" value="NZ_LT629803.1"/>
</dbReference>
<evidence type="ECO:0000256" key="2">
    <source>
        <dbReference type="ARBA" id="ARBA00022759"/>
    </source>
</evidence>
<dbReference type="SUPFAM" id="SSF52980">
    <property type="entry name" value="Restriction endonuclease-like"/>
    <property type="match status" value="1"/>
</dbReference>
<name>A0A1H2MBD9_PSEVA</name>
<keyword evidence="8" id="KW-1185">Reference proteome</keyword>
<dbReference type="AlphaFoldDB" id="A0A1H2MBD9"/>
<dbReference type="EMBL" id="RRZK01000032">
    <property type="protein sequence ID" value="TDB57656.1"/>
    <property type="molecule type" value="Genomic_DNA"/>
</dbReference>
<evidence type="ECO:0000313" key="8">
    <source>
        <dbReference type="Proteomes" id="UP000295254"/>
    </source>
</evidence>
<comment type="function">
    <text evidence="6">May nick specific sequences that contain T:G mispairs resulting from m5C-deamination.</text>
</comment>